<keyword evidence="3" id="KW-1185">Reference proteome</keyword>
<gene>
    <name evidence="2" type="ORF">EYF80_041079</name>
</gene>
<proteinExistence type="predicted"/>
<evidence type="ECO:0000313" key="3">
    <source>
        <dbReference type="Proteomes" id="UP000314294"/>
    </source>
</evidence>
<evidence type="ECO:0000313" key="2">
    <source>
        <dbReference type="EMBL" id="TNN48711.1"/>
    </source>
</evidence>
<protein>
    <submittedName>
        <fullName evidence="2">Uncharacterized protein</fullName>
    </submittedName>
</protein>
<organism evidence="2 3">
    <name type="scientific">Liparis tanakae</name>
    <name type="common">Tanaka's snailfish</name>
    <dbReference type="NCBI Taxonomy" id="230148"/>
    <lineage>
        <taxon>Eukaryota</taxon>
        <taxon>Metazoa</taxon>
        <taxon>Chordata</taxon>
        <taxon>Craniata</taxon>
        <taxon>Vertebrata</taxon>
        <taxon>Euteleostomi</taxon>
        <taxon>Actinopterygii</taxon>
        <taxon>Neopterygii</taxon>
        <taxon>Teleostei</taxon>
        <taxon>Neoteleostei</taxon>
        <taxon>Acanthomorphata</taxon>
        <taxon>Eupercaria</taxon>
        <taxon>Perciformes</taxon>
        <taxon>Cottioidei</taxon>
        <taxon>Cottales</taxon>
        <taxon>Liparidae</taxon>
        <taxon>Liparis</taxon>
    </lineage>
</organism>
<accession>A0A4Z2G633</accession>
<sequence>MVNTDILRLLPLLYLMKPLIISSGSGKMMVEFFSAAMVLSVCRPDGDSAITSDASFSARDAFISPSAAITWRRTDKYDQLSFKKQKNGVKRYLGSGLAAGLGLGGHCSLELNGQLDVFDLHPLHLDAPVVRGVVQRGLRGREPHLGDSSSGRPVRGVQVAACEGKPRQSQQQQHKYSKHVHTTFS</sequence>
<reference evidence="2 3" key="1">
    <citation type="submission" date="2019-03" db="EMBL/GenBank/DDBJ databases">
        <title>First draft genome of Liparis tanakae, snailfish: a comprehensive survey of snailfish specific genes.</title>
        <authorList>
            <person name="Kim W."/>
            <person name="Song I."/>
            <person name="Jeong J.-H."/>
            <person name="Kim D."/>
            <person name="Kim S."/>
            <person name="Ryu S."/>
            <person name="Song J.Y."/>
            <person name="Lee S.K."/>
        </authorList>
    </citation>
    <scope>NUCLEOTIDE SEQUENCE [LARGE SCALE GENOMIC DNA]</scope>
    <source>
        <tissue evidence="2">Muscle</tissue>
    </source>
</reference>
<evidence type="ECO:0000256" key="1">
    <source>
        <dbReference type="SAM" id="MobiDB-lite"/>
    </source>
</evidence>
<dbReference type="EMBL" id="SRLO01000684">
    <property type="protein sequence ID" value="TNN48711.1"/>
    <property type="molecule type" value="Genomic_DNA"/>
</dbReference>
<name>A0A4Z2G633_9TELE</name>
<dbReference type="OrthoDB" id="8951734at2759"/>
<feature type="compositionally biased region" description="Basic residues" evidence="1">
    <location>
        <begin position="175"/>
        <end position="185"/>
    </location>
</feature>
<dbReference type="AlphaFoldDB" id="A0A4Z2G633"/>
<feature type="region of interest" description="Disordered" evidence="1">
    <location>
        <begin position="163"/>
        <end position="185"/>
    </location>
</feature>
<dbReference type="Proteomes" id="UP000314294">
    <property type="component" value="Unassembled WGS sequence"/>
</dbReference>
<comment type="caution">
    <text evidence="2">The sequence shown here is derived from an EMBL/GenBank/DDBJ whole genome shotgun (WGS) entry which is preliminary data.</text>
</comment>